<dbReference type="InterPro" id="IPR036291">
    <property type="entry name" value="NAD(P)-bd_dom_sf"/>
</dbReference>
<reference evidence="3" key="1">
    <citation type="submission" date="2020-10" db="EMBL/GenBank/DDBJ databases">
        <authorList>
            <person name="Gilroy R."/>
        </authorList>
    </citation>
    <scope>NUCLEOTIDE SEQUENCE</scope>
    <source>
        <strain evidence="3">CHK180-2868</strain>
    </source>
</reference>
<accession>A0A9D1A489</accession>
<dbReference type="AlphaFoldDB" id="A0A9D1A489"/>
<gene>
    <name evidence="3" type="ORF">IAB28_05435</name>
</gene>
<dbReference type="Gene3D" id="3.40.50.720">
    <property type="entry name" value="NAD(P)-binding Rossmann-like Domain"/>
    <property type="match status" value="1"/>
</dbReference>
<feature type="domain" description="RCK N-terminal" evidence="1">
    <location>
        <begin position="10"/>
        <end position="126"/>
    </location>
</feature>
<feature type="domain" description="RCK C-terminal" evidence="2">
    <location>
        <begin position="142"/>
        <end position="224"/>
    </location>
</feature>
<dbReference type="InterPro" id="IPR036721">
    <property type="entry name" value="RCK_C_sf"/>
</dbReference>
<sequence>MFFGRDKKERDSYGIIGLGRFGYALAESLAESGAELLVIDKDEEKVRAAREFTENALVIHNLDKKTLKDTGIQNCDVAVVCIGENMEFSILTTLNLVSLGIPTVIAKATSKEHGEILSRLGAEVVYPERDMAIRLANRLETAKVLDYIQLSEQINISKLQVPRNFIGKTVKESGIRPKFGLNVIAIENNGQVEEIIKPDYSFREGDVLIVSGNRENVLRLAEEK</sequence>
<evidence type="ECO:0000259" key="1">
    <source>
        <dbReference type="PROSITE" id="PS51201"/>
    </source>
</evidence>
<dbReference type="Pfam" id="PF02080">
    <property type="entry name" value="TrkA_C"/>
    <property type="match status" value="1"/>
</dbReference>
<protein>
    <submittedName>
        <fullName evidence="3">TrkA family potassium uptake protein</fullName>
    </submittedName>
</protein>
<dbReference type="PROSITE" id="PS51202">
    <property type="entry name" value="RCK_C"/>
    <property type="match status" value="1"/>
</dbReference>
<dbReference type="Gene3D" id="3.30.70.1450">
    <property type="entry name" value="Regulator of K+ conductance, C-terminal domain"/>
    <property type="match status" value="1"/>
</dbReference>
<name>A0A9D1A489_9FIRM</name>
<dbReference type="Proteomes" id="UP000824250">
    <property type="component" value="Unassembled WGS sequence"/>
</dbReference>
<dbReference type="PANTHER" id="PTHR43833:SF7">
    <property type="entry name" value="KTR SYSTEM POTASSIUM UPTAKE PROTEIN C"/>
    <property type="match status" value="1"/>
</dbReference>
<proteinExistence type="predicted"/>
<reference evidence="3" key="2">
    <citation type="journal article" date="2021" name="PeerJ">
        <title>Extensive microbial diversity within the chicken gut microbiome revealed by metagenomics and culture.</title>
        <authorList>
            <person name="Gilroy R."/>
            <person name="Ravi A."/>
            <person name="Getino M."/>
            <person name="Pursley I."/>
            <person name="Horton D.L."/>
            <person name="Alikhan N.F."/>
            <person name="Baker D."/>
            <person name="Gharbi K."/>
            <person name="Hall N."/>
            <person name="Watson M."/>
            <person name="Adriaenssens E.M."/>
            <person name="Foster-Nyarko E."/>
            <person name="Jarju S."/>
            <person name="Secka A."/>
            <person name="Antonio M."/>
            <person name="Oren A."/>
            <person name="Chaudhuri R.R."/>
            <person name="La Ragione R."/>
            <person name="Hildebrand F."/>
            <person name="Pallen M.J."/>
        </authorList>
    </citation>
    <scope>NUCLEOTIDE SEQUENCE</scope>
    <source>
        <strain evidence="3">CHK180-2868</strain>
    </source>
</reference>
<comment type="caution">
    <text evidence="3">The sequence shown here is derived from an EMBL/GenBank/DDBJ whole genome shotgun (WGS) entry which is preliminary data.</text>
</comment>
<evidence type="ECO:0000313" key="3">
    <source>
        <dbReference type="EMBL" id="HIR05392.1"/>
    </source>
</evidence>
<dbReference type="InterPro" id="IPR006037">
    <property type="entry name" value="RCK_C"/>
</dbReference>
<dbReference type="Pfam" id="PF02254">
    <property type="entry name" value="TrkA_N"/>
    <property type="match status" value="1"/>
</dbReference>
<dbReference type="GO" id="GO:0006813">
    <property type="term" value="P:potassium ion transport"/>
    <property type="evidence" value="ECO:0007669"/>
    <property type="project" value="InterPro"/>
</dbReference>
<dbReference type="EMBL" id="DVGC01000029">
    <property type="protein sequence ID" value="HIR05392.1"/>
    <property type="molecule type" value="Genomic_DNA"/>
</dbReference>
<dbReference type="PANTHER" id="PTHR43833">
    <property type="entry name" value="POTASSIUM CHANNEL PROTEIN 2-RELATED-RELATED"/>
    <property type="match status" value="1"/>
</dbReference>
<dbReference type="SUPFAM" id="SSF51735">
    <property type="entry name" value="NAD(P)-binding Rossmann-fold domains"/>
    <property type="match status" value="1"/>
</dbReference>
<dbReference type="InterPro" id="IPR050721">
    <property type="entry name" value="Trk_Ktr_HKT_K-transport"/>
</dbReference>
<evidence type="ECO:0000313" key="4">
    <source>
        <dbReference type="Proteomes" id="UP000824250"/>
    </source>
</evidence>
<dbReference type="InterPro" id="IPR003148">
    <property type="entry name" value="RCK_N"/>
</dbReference>
<dbReference type="GO" id="GO:0008324">
    <property type="term" value="F:monoatomic cation transmembrane transporter activity"/>
    <property type="evidence" value="ECO:0007669"/>
    <property type="project" value="InterPro"/>
</dbReference>
<dbReference type="PROSITE" id="PS51201">
    <property type="entry name" value="RCK_N"/>
    <property type="match status" value="1"/>
</dbReference>
<organism evidence="3 4">
    <name type="scientific">Candidatus Copromonas faecavium</name>
    <name type="common">nom. illeg.</name>
    <dbReference type="NCBI Taxonomy" id="2840740"/>
    <lineage>
        <taxon>Bacteria</taxon>
        <taxon>Bacillati</taxon>
        <taxon>Bacillota</taxon>
        <taxon>Clostridia</taxon>
        <taxon>Lachnospirales</taxon>
        <taxon>Lachnospiraceae</taxon>
        <taxon>Candidatus Copromonas (nom. illeg.)</taxon>
    </lineage>
</organism>
<dbReference type="SUPFAM" id="SSF116726">
    <property type="entry name" value="TrkA C-terminal domain-like"/>
    <property type="match status" value="1"/>
</dbReference>
<evidence type="ECO:0000259" key="2">
    <source>
        <dbReference type="PROSITE" id="PS51202"/>
    </source>
</evidence>